<dbReference type="EMBL" id="FOHW01000019">
    <property type="protein sequence ID" value="SET64797.1"/>
    <property type="molecule type" value="Genomic_DNA"/>
</dbReference>
<organism evidence="1 2">
    <name type="scientific">Pseudomonas graminis</name>
    <dbReference type="NCBI Taxonomy" id="158627"/>
    <lineage>
        <taxon>Bacteria</taxon>
        <taxon>Pseudomonadati</taxon>
        <taxon>Pseudomonadota</taxon>
        <taxon>Gammaproteobacteria</taxon>
        <taxon>Pseudomonadales</taxon>
        <taxon>Pseudomonadaceae</taxon>
        <taxon>Pseudomonas</taxon>
    </lineage>
</organism>
<evidence type="ECO:0000313" key="2">
    <source>
        <dbReference type="Proteomes" id="UP000182332"/>
    </source>
</evidence>
<gene>
    <name evidence="1" type="ORF">SAMN05216197_11911</name>
</gene>
<dbReference type="Proteomes" id="UP000182332">
    <property type="component" value="Unassembled WGS sequence"/>
</dbReference>
<evidence type="ECO:0008006" key="3">
    <source>
        <dbReference type="Google" id="ProtNLM"/>
    </source>
</evidence>
<sequence>MVYDVVQNPSSDWSAEALVTVDTGNARFDAPIVKEARNRQLNLETLNGKDATLQLWVPGGGKFEVGDKIWAKMVGTTTEGIELSWTAAEPDVVDNLPQVLEISVPNDRIRLLAKTQAVFSYEVEHQGTEERLRSKGEFISIIGEPVRLAAPIVEEEQGGALDPELATAHVKVPWDDAFQKGDMVVLRWIGTYPDYGPYDPVLDAHFVSAGDTTDQEPIIFAVPGKHLKEIEGGTVDLFYVLAKDVDGVTLERESAHTGPLNVGEERAELRAPIVEGIVDNALPPDHSDTTLKVVPYRGMAIRDEIHITWDGSITGKYVNYLPVTSLNHDKEVVFPIKDDLVKGNEGGKVAASYKVVRANGDTSYSDVLEFSVGEPVALDPPVFTSVKDSAGNEIPEGGSTADKTVTLTGTAAADQTLRILDGETDVAEVGINADGEWETTLNDLAVASHRIEAVANYTSSPQSAVYNFTVADTARPVITRVTDSKGELIPNGGSTSDTSVTLYGTFGASPISPSPAIISVKDSAGNIIANGGSTAADSVTLNGTAAEE</sequence>
<dbReference type="AlphaFoldDB" id="A0A1I0G235"/>
<name>A0A1I0G235_9PSED</name>
<proteinExistence type="predicted"/>
<evidence type="ECO:0000313" key="1">
    <source>
        <dbReference type="EMBL" id="SET64797.1"/>
    </source>
</evidence>
<dbReference type="Gene3D" id="3.30.420.430">
    <property type="match status" value="1"/>
</dbReference>
<reference evidence="1 2" key="1">
    <citation type="submission" date="2016-10" db="EMBL/GenBank/DDBJ databases">
        <authorList>
            <person name="de Groot N.N."/>
        </authorList>
    </citation>
    <scope>NUCLEOTIDE SEQUENCE [LARGE SCALE GENOMIC DNA]</scope>
    <source>
        <strain evidence="1 2">DSM 11363</strain>
    </source>
</reference>
<accession>A0A1I0G235</accession>
<protein>
    <recommendedName>
        <fullName evidence="3">Bacterial Ig-like domain-containing protein</fullName>
    </recommendedName>
</protein>